<reference evidence="1" key="1">
    <citation type="submission" date="2021-04" db="EMBL/GenBank/DDBJ databases">
        <title>Microbacterium tenobrionis sp. nov. and Microbacterium allomyrinae sp. nov., isolated from larvae of Tenobrio molitor and Allomyrina dichotoma, respectively.</title>
        <authorList>
            <person name="Lee S.D."/>
        </authorList>
    </citation>
    <scope>NUCLEOTIDE SEQUENCE</scope>
    <source>
        <strain evidence="1">BWT-G7</strain>
    </source>
</reference>
<name>A0A9X1S211_9MICO</name>
<sequence length="72" mass="7593">MAGRYDLETTTLGRLLDDPDARAIIVELVPELPDHPMIGFAKGMPAAAVLKLAAGQLPPDTVAQLTTRIAAL</sequence>
<gene>
    <name evidence="1" type="ORF">KEC57_04725</name>
</gene>
<dbReference type="RefSeq" id="WP_229383364.1">
    <property type="nucleotide sequence ID" value="NZ_JAGTTN010000001.1"/>
</dbReference>
<dbReference type="Proteomes" id="UP001139354">
    <property type="component" value="Unassembled WGS sequence"/>
</dbReference>
<dbReference type="AlphaFoldDB" id="A0A9X1S211"/>
<comment type="caution">
    <text evidence="1">The sequence shown here is derived from an EMBL/GenBank/DDBJ whole genome shotgun (WGS) entry which is preliminary data.</text>
</comment>
<organism evidence="1 2">
    <name type="scientific">Microbacterium allomyrinae</name>
    <dbReference type="NCBI Taxonomy" id="2830666"/>
    <lineage>
        <taxon>Bacteria</taxon>
        <taxon>Bacillati</taxon>
        <taxon>Actinomycetota</taxon>
        <taxon>Actinomycetes</taxon>
        <taxon>Micrococcales</taxon>
        <taxon>Microbacteriaceae</taxon>
        <taxon>Microbacterium</taxon>
    </lineage>
</organism>
<proteinExistence type="predicted"/>
<evidence type="ECO:0000313" key="1">
    <source>
        <dbReference type="EMBL" id="MCC2031484.1"/>
    </source>
</evidence>
<evidence type="ECO:0000313" key="2">
    <source>
        <dbReference type="Proteomes" id="UP001139354"/>
    </source>
</evidence>
<accession>A0A9X1S211</accession>
<protein>
    <submittedName>
        <fullName evidence="1">Uncharacterized protein</fullName>
    </submittedName>
</protein>
<keyword evidence="2" id="KW-1185">Reference proteome</keyword>
<dbReference type="EMBL" id="JAGTTN010000001">
    <property type="protein sequence ID" value="MCC2031484.1"/>
    <property type="molecule type" value="Genomic_DNA"/>
</dbReference>